<sequence>MSEAQRQFYLEQAQVCERAAADVDDPAKRRELLDRRDTWLTLAQLIAPPRRFGWDLDRGSQER</sequence>
<dbReference type="Proteomes" id="UP001361239">
    <property type="component" value="Unassembled WGS sequence"/>
</dbReference>
<dbReference type="RefSeq" id="WP_339588395.1">
    <property type="nucleotide sequence ID" value="NZ_JBBHJZ010000003.1"/>
</dbReference>
<proteinExistence type="predicted"/>
<gene>
    <name evidence="1" type="ORF">WG901_17620</name>
</gene>
<evidence type="ECO:0000313" key="1">
    <source>
        <dbReference type="EMBL" id="MEJ5978476.1"/>
    </source>
</evidence>
<keyword evidence="2" id="KW-1185">Reference proteome</keyword>
<name>A0ABU8RZG5_9SPHN</name>
<reference evidence="1 2" key="1">
    <citation type="submission" date="2024-03" db="EMBL/GenBank/DDBJ databases">
        <authorList>
            <person name="Jo J.-H."/>
        </authorList>
    </citation>
    <scope>NUCLEOTIDE SEQUENCE [LARGE SCALE GENOMIC DNA]</scope>
    <source>
        <strain evidence="1 2">PS1R-30</strain>
    </source>
</reference>
<comment type="caution">
    <text evidence="1">The sequence shown here is derived from an EMBL/GenBank/DDBJ whole genome shotgun (WGS) entry which is preliminary data.</text>
</comment>
<organism evidence="1 2">
    <name type="scientific">Novosphingobium anseongense</name>
    <dbReference type="NCBI Taxonomy" id="3133436"/>
    <lineage>
        <taxon>Bacteria</taxon>
        <taxon>Pseudomonadati</taxon>
        <taxon>Pseudomonadota</taxon>
        <taxon>Alphaproteobacteria</taxon>
        <taxon>Sphingomonadales</taxon>
        <taxon>Sphingomonadaceae</taxon>
        <taxon>Novosphingobium</taxon>
    </lineage>
</organism>
<accession>A0ABU8RZG5</accession>
<evidence type="ECO:0000313" key="2">
    <source>
        <dbReference type="Proteomes" id="UP001361239"/>
    </source>
</evidence>
<protein>
    <submittedName>
        <fullName evidence="1">Uncharacterized protein</fullName>
    </submittedName>
</protein>
<dbReference type="EMBL" id="JBBHJZ010000003">
    <property type="protein sequence ID" value="MEJ5978476.1"/>
    <property type="molecule type" value="Genomic_DNA"/>
</dbReference>